<feature type="compositionally biased region" description="Basic residues" evidence="1">
    <location>
        <begin position="86"/>
        <end position="95"/>
    </location>
</feature>
<feature type="region of interest" description="Disordered" evidence="1">
    <location>
        <begin position="55"/>
        <end position="95"/>
    </location>
</feature>
<dbReference type="STRING" id="100787.A0A0G4LNJ3"/>
<dbReference type="EMBL" id="CVQH01015891">
    <property type="protein sequence ID" value="CRK23618.1"/>
    <property type="molecule type" value="Genomic_DNA"/>
</dbReference>
<name>A0A0G4LNJ3_VERLO</name>
<sequence length="705" mass="80791">MHTGWFRPGDHLLGHLTAFILIFTSPRVLLLISNSFLLRLTCVLATRLGPSRAPLSRERTEVREKLEQSATRRPAPATVPTDRLRRPSKGPHHSSRRFLNHAVAHPTTMRISLGLAPYRLRPWRLFRSVLAFLAVLYVLCYIFIEENGPATWMMHTVDTVRGRAPPRMSPPRPIMSLGPRVPCYGPRGQLLSNSSDDALTSAHLSQKYPVPFAGSHEELGLEKSWMSPDGRYGPYGFGEEDKSYSRTVVDWDTVDWGLLQNDCFALNAHRFTSEAAKFLNNPVRFAWKSAGKVPEDHQWTDFSGSRRTAIILRAYDGYDYKKRDMQHIRSLIVEASLRTGGEYVVVLLVHIRSEEFNPWNSPEEYARAFEHAKIPKELQSIAVLWNEPLLESWYPETLEHRTFWQAFQPLQLFSHYYPEFDHYWQFEMDMRFTGDAGAYLDAVDLWSRKEPRKQAMERSTFFYDPTVFNTTDEFRAAVDEVNRGRSHVWGPVRVREVSPIGPRPPTTDEEDNFEWGVGEDADVIVTSLCADARKSTTWIFRGWVYGFRAGKQGPPRYFCPPAIQRGSRALLHAVHTLQRRGLRIASEATLPSFALWLGLKISAPPLPWYLNDVPDDEERARWMLGGPKASDDGFGKGDPQWGQPDMINSPQMSSTFWWAGGWPGELFEGWLQGKKTQDGKPMYPLTESEGQLYMPNLLLHPVKRE</sequence>
<evidence type="ECO:0000256" key="2">
    <source>
        <dbReference type="SAM" id="Phobius"/>
    </source>
</evidence>
<proteinExistence type="predicted"/>
<dbReference type="Proteomes" id="UP000044602">
    <property type="component" value="Unassembled WGS sequence"/>
</dbReference>
<dbReference type="Pfam" id="PF11885">
    <property type="entry name" value="DUF3405"/>
    <property type="match status" value="1"/>
</dbReference>
<dbReference type="InterPro" id="IPR021822">
    <property type="entry name" value="DUF3405"/>
</dbReference>
<evidence type="ECO:0000256" key="1">
    <source>
        <dbReference type="SAM" id="MobiDB-lite"/>
    </source>
</evidence>
<feature type="compositionally biased region" description="Basic and acidic residues" evidence="1">
    <location>
        <begin position="55"/>
        <end position="67"/>
    </location>
</feature>
<accession>A0A0G4LNJ3</accession>
<feature type="transmembrane region" description="Helical" evidence="2">
    <location>
        <begin position="12"/>
        <end position="32"/>
    </location>
</feature>
<keyword evidence="2" id="KW-0472">Membrane</keyword>
<dbReference type="PANTHER" id="PTHR36205:SF2">
    <property type="entry name" value="MAJOR FACILITATOR SUPERFAMILY TRANSPORTER"/>
    <property type="match status" value="1"/>
</dbReference>
<keyword evidence="4" id="KW-1185">Reference proteome</keyword>
<keyword evidence="2" id="KW-0812">Transmembrane</keyword>
<evidence type="ECO:0000313" key="4">
    <source>
        <dbReference type="Proteomes" id="UP000044602"/>
    </source>
</evidence>
<gene>
    <name evidence="3" type="ORF">BN1708_013737</name>
</gene>
<dbReference type="PANTHER" id="PTHR36205">
    <property type="entry name" value="CHROMOSOME 19, WHOLE GENOME SHOTGUN SEQUENCE"/>
    <property type="match status" value="1"/>
</dbReference>
<organism evidence="3 4">
    <name type="scientific">Verticillium longisporum</name>
    <name type="common">Verticillium dahliae var. longisporum</name>
    <dbReference type="NCBI Taxonomy" id="100787"/>
    <lineage>
        <taxon>Eukaryota</taxon>
        <taxon>Fungi</taxon>
        <taxon>Dikarya</taxon>
        <taxon>Ascomycota</taxon>
        <taxon>Pezizomycotina</taxon>
        <taxon>Sordariomycetes</taxon>
        <taxon>Hypocreomycetidae</taxon>
        <taxon>Glomerellales</taxon>
        <taxon>Plectosphaerellaceae</taxon>
        <taxon>Verticillium</taxon>
    </lineage>
</organism>
<reference evidence="3 4" key="1">
    <citation type="submission" date="2015-05" db="EMBL/GenBank/DDBJ databases">
        <authorList>
            <person name="Wang D.B."/>
            <person name="Wang M."/>
        </authorList>
    </citation>
    <scope>NUCLEOTIDE SEQUENCE [LARGE SCALE GENOMIC DNA]</scope>
    <source>
        <strain evidence="3">VL1</strain>
    </source>
</reference>
<dbReference type="AlphaFoldDB" id="A0A0G4LNJ3"/>
<feature type="transmembrane region" description="Helical" evidence="2">
    <location>
        <begin position="125"/>
        <end position="144"/>
    </location>
</feature>
<protein>
    <submittedName>
        <fullName evidence="3">Uncharacterized protein</fullName>
    </submittedName>
</protein>
<keyword evidence="2" id="KW-1133">Transmembrane helix</keyword>
<evidence type="ECO:0000313" key="3">
    <source>
        <dbReference type="EMBL" id="CRK23618.1"/>
    </source>
</evidence>